<dbReference type="Proteomes" id="UP000717996">
    <property type="component" value="Unassembled WGS sequence"/>
</dbReference>
<keyword evidence="1" id="KW-0812">Transmembrane</keyword>
<dbReference type="AlphaFoldDB" id="A0A9P6XY70"/>
<proteinExistence type="predicted"/>
<organism evidence="2 3">
    <name type="scientific">Rhizopus oryzae</name>
    <name type="common">Mucormycosis agent</name>
    <name type="synonym">Rhizopus arrhizus var. delemar</name>
    <dbReference type="NCBI Taxonomy" id="64495"/>
    <lineage>
        <taxon>Eukaryota</taxon>
        <taxon>Fungi</taxon>
        <taxon>Fungi incertae sedis</taxon>
        <taxon>Mucoromycota</taxon>
        <taxon>Mucoromycotina</taxon>
        <taxon>Mucoromycetes</taxon>
        <taxon>Mucorales</taxon>
        <taxon>Mucorineae</taxon>
        <taxon>Rhizopodaceae</taxon>
        <taxon>Rhizopus</taxon>
    </lineage>
</organism>
<comment type="caution">
    <text evidence="2">The sequence shown here is derived from an EMBL/GenBank/DDBJ whole genome shotgun (WGS) entry which is preliminary data.</text>
</comment>
<reference evidence="2" key="1">
    <citation type="journal article" date="2020" name="Microb. Genom.">
        <title>Genetic diversity of clinical and environmental Mucorales isolates obtained from an investigation of mucormycosis cases among solid organ transplant recipients.</title>
        <authorList>
            <person name="Nguyen M.H."/>
            <person name="Kaul D."/>
            <person name="Muto C."/>
            <person name="Cheng S.J."/>
            <person name="Richter R.A."/>
            <person name="Bruno V.M."/>
            <person name="Liu G."/>
            <person name="Beyhan S."/>
            <person name="Sundermann A.J."/>
            <person name="Mounaud S."/>
            <person name="Pasculle A.W."/>
            <person name="Nierman W.C."/>
            <person name="Driscoll E."/>
            <person name="Cumbie R."/>
            <person name="Clancy C.J."/>
            <person name="Dupont C.L."/>
        </authorList>
    </citation>
    <scope>NUCLEOTIDE SEQUENCE</scope>
    <source>
        <strain evidence="2">GL16</strain>
    </source>
</reference>
<protein>
    <submittedName>
        <fullName evidence="2">Uncharacterized protein</fullName>
    </submittedName>
</protein>
<feature type="transmembrane region" description="Helical" evidence="1">
    <location>
        <begin position="7"/>
        <end position="29"/>
    </location>
</feature>
<sequence length="231" mass="26680">MFLDLCFYLFFNCFYYFTTTLGYVAKFVWDHILQEPSSLVTNIHTELPLLTKVRLSTRWSRFTPQAYRLAFQDVHIRVLISFKKLRFITSGTANPIPMLEQCSTGLFIIAFPLKSSSTSTTLKSPHVVLSVVQRMILSDTLQSIVPRSGRFGQRYYTSSFRITLSLLKWFMMCSAISPRAVLCSIIGTTHWQLWNLYWNHGNSNSRIVSPTTLEQVYAKTISLIDILLHQD</sequence>
<keyword evidence="1" id="KW-0472">Membrane</keyword>
<evidence type="ECO:0000313" key="3">
    <source>
        <dbReference type="Proteomes" id="UP000717996"/>
    </source>
</evidence>
<accession>A0A9P6XY70</accession>
<evidence type="ECO:0000256" key="1">
    <source>
        <dbReference type="SAM" id="Phobius"/>
    </source>
</evidence>
<keyword evidence="1" id="KW-1133">Transmembrane helix</keyword>
<dbReference type="OrthoDB" id="2287161at2759"/>
<gene>
    <name evidence="2" type="ORF">G6F51_012063</name>
</gene>
<name>A0A9P6XY70_RHIOR</name>
<evidence type="ECO:0000313" key="2">
    <source>
        <dbReference type="EMBL" id="KAG1534502.1"/>
    </source>
</evidence>
<dbReference type="EMBL" id="JAANIT010003245">
    <property type="protein sequence ID" value="KAG1534502.1"/>
    <property type="molecule type" value="Genomic_DNA"/>
</dbReference>